<evidence type="ECO:0000256" key="1">
    <source>
        <dbReference type="SAM" id="MobiDB-lite"/>
    </source>
</evidence>
<protein>
    <submittedName>
        <fullName evidence="2">Uncharacterized protein</fullName>
    </submittedName>
</protein>
<feature type="region of interest" description="Disordered" evidence="1">
    <location>
        <begin position="113"/>
        <end position="134"/>
    </location>
</feature>
<evidence type="ECO:0000313" key="2">
    <source>
        <dbReference type="EMBL" id="OMG54685.1"/>
    </source>
</evidence>
<comment type="caution">
    <text evidence="2">The sequence shown here is derived from an EMBL/GenBank/DDBJ whole genome shotgun (WGS) entry which is preliminary data.</text>
</comment>
<gene>
    <name evidence="2" type="ORF">BJN45_05595</name>
</gene>
<dbReference type="EMBL" id="MTHD01000002">
    <property type="protein sequence ID" value="OMG54685.1"/>
    <property type="molecule type" value="Genomic_DNA"/>
</dbReference>
<sequence>MGYFVGYVYATHNIEGLIMDYENDEPSKAKFLASLLHGSGSMDAISSTVQRSHRFPLHLMLQIENMAEQAGVPVSLIINQLLECGLEAVSKELTEEQIKAIIAIRPEQLERKTATQHTTVKNVRKSSVKVERSK</sequence>
<accession>A0A1R1I7J2</accession>
<dbReference type="Proteomes" id="UP000187526">
    <property type="component" value="Unassembled WGS sequence"/>
</dbReference>
<organism evidence="2 3">
    <name type="scientific">Azonexus hydrophilus</name>
    <dbReference type="NCBI Taxonomy" id="418702"/>
    <lineage>
        <taxon>Bacteria</taxon>
        <taxon>Pseudomonadati</taxon>
        <taxon>Pseudomonadota</taxon>
        <taxon>Betaproteobacteria</taxon>
        <taxon>Rhodocyclales</taxon>
        <taxon>Azonexaceae</taxon>
        <taxon>Azonexus</taxon>
    </lineage>
</organism>
<reference evidence="2 3" key="1">
    <citation type="submission" date="2016-10" db="EMBL/GenBank/DDBJ databases">
        <title>Alkaliphiles isolated from bioreactors.</title>
        <authorList>
            <person name="Salah Z."/>
            <person name="Rout S.P."/>
            <person name="Humphreys P.N."/>
        </authorList>
    </citation>
    <scope>NUCLEOTIDE SEQUENCE [LARGE SCALE GENOMIC DNA]</scope>
    <source>
        <strain evidence="2 3">ZS02</strain>
    </source>
</reference>
<proteinExistence type="predicted"/>
<dbReference type="STRING" id="418702.BJN45_05595"/>
<evidence type="ECO:0000313" key="3">
    <source>
        <dbReference type="Proteomes" id="UP000187526"/>
    </source>
</evidence>
<keyword evidence="3" id="KW-1185">Reference proteome</keyword>
<name>A0A1R1I7J2_9RHOO</name>
<dbReference type="AlphaFoldDB" id="A0A1R1I7J2"/>